<dbReference type="AlphaFoldDB" id="A0A9X0A7Y4"/>
<dbReference type="Proteomes" id="UP001163046">
    <property type="component" value="Unassembled WGS sequence"/>
</dbReference>
<accession>A0A9X0A7Y4</accession>
<dbReference type="OrthoDB" id="5972862at2759"/>
<organism evidence="1 2">
    <name type="scientific">Desmophyllum pertusum</name>
    <dbReference type="NCBI Taxonomy" id="174260"/>
    <lineage>
        <taxon>Eukaryota</taxon>
        <taxon>Metazoa</taxon>
        <taxon>Cnidaria</taxon>
        <taxon>Anthozoa</taxon>
        <taxon>Hexacorallia</taxon>
        <taxon>Scleractinia</taxon>
        <taxon>Caryophylliina</taxon>
        <taxon>Caryophylliidae</taxon>
        <taxon>Desmophyllum</taxon>
    </lineage>
</organism>
<comment type="caution">
    <text evidence="1">The sequence shown here is derived from an EMBL/GenBank/DDBJ whole genome shotgun (WGS) entry which is preliminary data.</text>
</comment>
<keyword evidence="2" id="KW-1185">Reference proteome</keyword>
<reference evidence="1" key="1">
    <citation type="submission" date="2023-01" db="EMBL/GenBank/DDBJ databases">
        <title>Genome assembly of the deep-sea coral Lophelia pertusa.</title>
        <authorList>
            <person name="Herrera S."/>
            <person name="Cordes E."/>
        </authorList>
    </citation>
    <scope>NUCLEOTIDE SEQUENCE</scope>
    <source>
        <strain evidence="1">USNM1676648</strain>
        <tissue evidence="1">Polyp</tissue>
    </source>
</reference>
<proteinExistence type="predicted"/>
<name>A0A9X0A7Y4_9CNID</name>
<protein>
    <submittedName>
        <fullName evidence="1">Uncharacterized protein</fullName>
    </submittedName>
</protein>
<evidence type="ECO:0000313" key="1">
    <source>
        <dbReference type="EMBL" id="KAJ7394868.1"/>
    </source>
</evidence>
<dbReference type="EMBL" id="MU825396">
    <property type="protein sequence ID" value="KAJ7394868.1"/>
    <property type="molecule type" value="Genomic_DNA"/>
</dbReference>
<gene>
    <name evidence="1" type="ORF">OS493_000703</name>
</gene>
<sequence length="101" mass="11619">MVDCMAEKEKRNGSSLVADKFAILHFNENSDREHAKLQDGTEQVNIVFPKYKKGEYTVKKILVKCTYRYVDDLKENVVRILEGIETAVLERAAAPRSLVRF</sequence>
<evidence type="ECO:0000313" key="2">
    <source>
        <dbReference type="Proteomes" id="UP001163046"/>
    </source>
</evidence>